<organism evidence="1 2">
    <name type="scientific">Arcticibacter svalbardensis MN12-7</name>
    <dbReference type="NCBI Taxonomy" id="1150600"/>
    <lineage>
        <taxon>Bacteria</taxon>
        <taxon>Pseudomonadati</taxon>
        <taxon>Bacteroidota</taxon>
        <taxon>Sphingobacteriia</taxon>
        <taxon>Sphingobacteriales</taxon>
        <taxon>Sphingobacteriaceae</taxon>
        <taxon>Arcticibacter</taxon>
    </lineage>
</organism>
<proteinExistence type="predicted"/>
<dbReference type="Proteomes" id="UP000014174">
    <property type="component" value="Unassembled WGS sequence"/>
</dbReference>
<evidence type="ECO:0000313" key="2">
    <source>
        <dbReference type="Proteomes" id="UP000014174"/>
    </source>
</evidence>
<keyword evidence="2" id="KW-1185">Reference proteome</keyword>
<gene>
    <name evidence="1" type="ORF">ADIARSV_0896</name>
</gene>
<dbReference type="AlphaFoldDB" id="R9GW64"/>
<evidence type="ECO:0000313" key="1">
    <source>
        <dbReference type="EMBL" id="EOR95918.1"/>
    </source>
</evidence>
<dbReference type="EMBL" id="AQPN01000037">
    <property type="protein sequence ID" value="EOR95918.1"/>
    <property type="molecule type" value="Genomic_DNA"/>
</dbReference>
<name>R9GW64_9SPHI</name>
<comment type="caution">
    <text evidence="1">The sequence shown here is derived from an EMBL/GenBank/DDBJ whole genome shotgun (WGS) entry which is preliminary data.</text>
</comment>
<protein>
    <submittedName>
        <fullName evidence="1">Uncharacterized protein</fullName>
    </submittedName>
</protein>
<reference evidence="1 2" key="1">
    <citation type="journal article" date="2013" name="Genome Announc.">
        <title>Draft Genome Sequence of Arcticibacter svalbardensis Strain MN12-7T, a Member of the Family Sphingobacteriaceae Isolated from an Arctic Soil Sample.</title>
        <authorList>
            <person name="Shivaji S."/>
            <person name="Ara S."/>
            <person name="Prasad S."/>
            <person name="Manasa B.P."/>
            <person name="Begum Z."/>
            <person name="Singh A."/>
            <person name="Kumar Pinnaka A."/>
        </authorList>
    </citation>
    <scope>NUCLEOTIDE SEQUENCE [LARGE SCALE GENOMIC DNA]</scope>
    <source>
        <strain evidence="1 2">MN12-7</strain>
    </source>
</reference>
<sequence length="44" mass="4771">MAGIEEISAVKKTRINAPADLFFSGNKGMAIRLIKEGINVPKIK</sequence>
<accession>R9GW64</accession>